<accession>A0A3B6HR18</accession>
<dbReference type="Gramene" id="TraesCS4A02G032000.2">
    <property type="protein sequence ID" value="TraesCS4A02G032000.2"/>
    <property type="gene ID" value="TraesCS4A02G032000"/>
</dbReference>
<dbReference type="PANTHER" id="PTHR34480">
    <property type="entry name" value="OS01G0967800 PROTEIN-RELATED"/>
    <property type="match status" value="1"/>
</dbReference>
<dbReference type="GeneID" id="123081619"/>
<feature type="compositionally biased region" description="Basic and acidic residues" evidence="1">
    <location>
        <begin position="51"/>
        <end position="83"/>
    </location>
</feature>
<evidence type="ECO:0000313" key="3">
    <source>
        <dbReference type="Proteomes" id="UP000019116"/>
    </source>
</evidence>
<protein>
    <submittedName>
        <fullName evidence="2">Uncharacterized protein</fullName>
    </submittedName>
</protein>
<dbReference type="SMR" id="A0A3B6HR18"/>
<evidence type="ECO:0000313" key="2">
    <source>
        <dbReference type="EnsemblPlants" id="TraesCS4A02G032000.2"/>
    </source>
</evidence>
<reference evidence="2" key="1">
    <citation type="submission" date="2018-08" db="EMBL/GenBank/DDBJ databases">
        <authorList>
            <person name="Rossello M."/>
        </authorList>
    </citation>
    <scope>NUCLEOTIDE SEQUENCE [LARGE SCALE GENOMIC DNA]</scope>
    <source>
        <strain evidence="2">cv. Chinese Spring</strain>
    </source>
</reference>
<name>A0A3B6HR18_WHEAT</name>
<organism evidence="2">
    <name type="scientific">Triticum aestivum</name>
    <name type="common">Wheat</name>
    <dbReference type="NCBI Taxonomy" id="4565"/>
    <lineage>
        <taxon>Eukaryota</taxon>
        <taxon>Viridiplantae</taxon>
        <taxon>Streptophyta</taxon>
        <taxon>Embryophyta</taxon>
        <taxon>Tracheophyta</taxon>
        <taxon>Spermatophyta</taxon>
        <taxon>Magnoliopsida</taxon>
        <taxon>Liliopsida</taxon>
        <taxon>Poales</taxon>
        <taxon>Poaceae</taxon>
        <taxon>BOP clade</taxon>
        <taxon>Pooideae</taxon>
        <taxon>Triticodae</taxon>
        <taxon>Triticeae</taxon>
        <taxon>Triticinae</taxon>
        <taxon>Triticum</taxon>
    </lineage>
</organism>
<dbReference type="Proteomes" id="UP000019116">
    <property type="component" value="Chromosome 4A"/>
</dbReference>
<sequence>MHQKKATVPSGGSAQDSEESAAKHRTKKARTVSSGETSMVEADTSLGGDMAHGHPAEEADTPKDFQKPDSDETAHAKEESEEVKEAELLIQNLNDLGTGEHVSDDDFNAYFDQLPSMPRIYPDAVKLTSQELDKQVVHHALCRFRSYRHKVKEEGKDDTLGLKDVSEDECDRQFHKKWGYFKQIEENWTLDWYFHPVYCKDPSLSDYQRLVLRNYGGTEYARWCDYHEFLCSHVIEEEYANYCEELFKRLQWMEGYLDARRPSYKWDCISSRGAFQAMKIAATTFPKISASLAYYGYHECIASMGYDSFWFKELDGVYFEIWRRVTQRMMSFREALEEVYNLDRFPLRQHRMKVALEDGYIMGRMKSEYCACTAAITPEVKEDGAKALIAEGIRKQINKPKYYVEYIRKKIHIARVIGILPPHEGLKQQCNQDSGE</sequence>
<dbReference type="Gramene" id="TraesCS4A03G0060000.2">
    <property type="protein sequence ID" value="TraesCS4A03G0060000.2.CDS"/>
    <property type="gene ID" value="TraesCS4A03G0060000"/>
</dbReference>
<dbReference type="EnsemblPlants" id="TraesCS4A02G032000.2">
    <property type="protein sequence ID" value="TraesCS4A02G032000.2"/>
    <property type="gene ID" value="TraesCS4A02G032000"/>
</dbReference>
<reference evidence="2" key="2">
    <citation type="submission" date="2018-10" db="UniProtKB">
        <authorList>
            <consortium name="EnsemblPlants"/>
        </authorList>
    </citation>
    <scope>IDENTIFICATION</scope>
</reference>
<keyword evidence="3" id="KW-1185">Reference proteome</keyword>
<gene>
    <name evidence="2" type="primary">LOC123081619</name>
</gene>
<evidence type="ECO:0000256" key="1">
    <source>
        <dbReference type="SAM" id="MobiDB-lite"/>
    </source>
</evidence>
<dbReference type="RefSeq" id="XP_044360103.1">
    <property type="nucleotide sequence ID" value="XM_044504168.1"/>
</dbReference>
<feature type="region of interest" description="Disordered" evidence="1">
    <location>
        <begin position="1"/>
        <end position="83"/>
    </location>
</feature>
<dbReference type="PANTHER" id="PTHR34480:SF15">
    <property type="entry name" value="GENOME ASSEMBLY, CHROMOSOME: II"/>
    <property type="match status" value="1"/>
</dbReference>
<dbReference type="AlphaFoldDB" id="A0A3B6HR18"/>
<dbReference type="OrthoDB" id="587492at2759"/>
<proteinExistence type="predicted"/>